<accession>A0A557SUS5</accession>
<protein>
    <submittedName>
        <fullName evidence="2">Uncharacterized protein</fullName>
    </submittedName>
</protein>
<dbReference type="AlphaFoldDB" id="A0A557SUS5"/>
<feature type="transmembrane region" description="Helical" evidence="1">
    <location>
        <begin position="45"/>
        <end position="66"/>
    </location>
</feature>
<keyword evidence="1" id="KW-0812">Transmembrane</keyword>
<feature type="transmembrane region" description="Helical" evidence="1">
    <location>
        <begin position="307"/>
        <end position="329"/>
    </location>
</feature>
<feature type="transmembrane region" description="Helical" evidence="1">
    <location>
        <begin position="267"/>
        <end position="295"/>
    </location>
</feature>
<reference evidence="2 3" key="1">
    <citation type="journal article" date="2019" name="Front. Microbiol.">
        <title>Ammonia Oxidation by the Arctic Terrestrial Thaumarchaeote Candidatus Nitrosocosmicus arcticus Is Stimulated by Increasing Temperatures.</title>
        <authorList>
            <person name="Alves R.J.E."/>
            <person name="Kerou M."/>
            <person name="Zappe A."/>
            <person name="Bittner R."/>
            <person name="Abby S.S."/>
            <person name="Schmidt H.A."/>
            <person name="Pfeifer K."/>
            <person name="Schleper C."/>
        </authorList>
    </citation>
    <scope>NUCLEOTIDE SEQUENCE [LARGE SCALE GENOMIC DNA]</scope>
    <source>
        <strain evidence="2 3">Kfb</strain>
    </source>
</reference>
<dbReference type="Proteomes" id="UP000315289">
    <property type="component" value="Unassembled WGS sequence"/>
</dbReference>
<feature type="transmembrane region" description="Helical" evidence="1">
    <location>
        <begin position="202"/>
        <end position="223"/>
    </location>
</feature>
<keyword evidence="1" id="KW-1133">Transmembrane helix</keyword>
<keyword evidence="1" id="KW-0472">Membrane</keyword>
<evidence type="ECO:0000313" key="3">
    <source>
        <dbReference type="Proteomes" id="UP000315289"/>
    </source>
</evidence>
<feature type="transmembrane region" description="Helical" evidence="1">
    <location>
        <begin position="114"/>
        <end position="136"/>
    </location>
</feature>
<feature type="transmembrane region" description="Helical" evidence="1">
    <location>
        <begin position="12"/>
        <end position="33"/>
    </location>
</feature>
<name>A0A557SUS5_9ARCH</name>
<proteinExistence type="predicted"/>
<gene>
    <name evidence="2" type="ORF">NARC_80085</name>
</gene>
<keyword evidence="3" id="KW-1185">Reference proteome</keyword>
<organism evidence="2 3">
    <name type="scientific">Candidatus Nitrosocosmicus arcticus</name>
    <dbReference type="NCBI Taxonomy" id="2035267"/>
    <lineage>
        <taxon>Archaea</taxon>
        <taxon>Nitrososphaerota</taxon>
        <taxon>Nitrososphaeria</taxon>
        <taxon>Nitrososphaerales</taxon>
        <taxon>Nitrososphaeraceae</taxon>
        <taxon>Candidatus Nitrosocosmicus</taxon>
    </lineage>
</organism>
<sequence>MKVTNFRFQLSKAWIVGVLSIMIAASIIDTSLIKLSVFIGGMTSIWNITAFSILVVIYTLGQYIILRFIKRKIEISKITPVHSVSKIISAIQYFLIAVLVLIISQMIFTTSYSLVLLEVVVWTNCGLSIFLLGFLAKKFFSWFLSNRDIIVIVYALAMVVLAVNIFFMAVFFTEVLNDHGDKIRYTKSPVTSVNNVSNVFNLIYVISSVLSFIFVWLATVLLLRYYSKKIGTAKYWIIVTAPLFYFLSQFQSIFLNLFDSFRISDPILFGIIFTLIFTMSKPIGGILFGIAFWMASRRVTKYAVKDYLMVSAFGVVLLFTSNQITILIFAPYPPFGLITASLIGLSSYMLLIGIYSSAMSVSRDIELRKFIHTVAEKEAKLLDRIGYAQVEQELATKVIPLVHIKAQNIEQDTGIRTSLTDAEIKQYLDDVLAEVRNFKK</sequence>
<evidence type="ECO:0000256" key="1">
    <source>
        <dbReference type="SAM" id="Phobius"/>
    </source>
</evidence>
<dbReference type="EMBL" id="VOAH01000008">
    <property type="protein sequence ID" value="TVP40359.1"/>
    <property type="molecule type" value="Genomic_DNA"/>
</dbReference>
<evidence type="ECO:0000313" key="2">
    <source>
        <dbReference type="EMBL" id="TVP40359.1"/>
    </source>
</evidence>
<feature type="transmembrane region" description="Helical" evidence="1">
    <location>
        <begin position="148"/>
        <end position="172"/>
    </location>
</feature>
<comment type="caution">
    <text evidence="2">The sequence shown here is derived from an EMBL/GenBank/DDBJ whole genome shotgun (WGS) entry which is preliminary data.</text>
</comment>
<feature type="transmembrane region" description="Helical" evidence="1">
    <location>
        <begin position="235"/>
        <end position="255"/>
    </location>
</feature>
<feature type="transmembrane region" description="Helical" evidence="1">
    <location>
        <begin position="335"/>
        <end position="358"/>
    </location>
</feature>
<feature type="transmembrane region" description="Helical" evidence="1">
    <location>
        <begin position="87"/>
        <end position="108"/>
    </location>
</feature>